<proteinExistence type="predicted"/>
<dbReference type="Proteomes" id="UP000269774">
    <property type="component" value="Unassembled WGS sequence"/>
</dbReference>
<organism evidence="1 2">
    <name type="scientific">Stutzerimonas zhaodongensis</name>
    <dbReference type="NCBI Taxonomy" id="1176257"/>
    <lineage>
        <taxon>Bacteria</taxon>
        <taxon>Pseudomonadati</taxon>
        <taxon>Pseudomonadota</taxon>
        <taxon>Gammaproteobacteria</taxon>
        <taxon>Pseudomonadales</taxon>
        <taxon>Pseudomonadaceae</taxon>
        <taxon>Stutzerimonas</taxon>
    </lineage>
</organism>
<evidence type="ECO:0000313" key="2">
    <source>
        <dbReference type="Proteomes" id="UP000269774"/>
    </source>
</evidence>
<accession>A0A3M2HPD5</accession>
<dbReference type="AlphaFoldDB" id="A0A3M2HPD5"/>
<dbReference type="InterPro" id="IPR058087">
    <property type="entry name" value="XAC2610_dom"/>
</dbReference>
<dbReference type="NCBIfam" id="NF047539">
    <property type="entry name" value="XAC2610_fam"/>
    <property type="match status" value="1"/>
</dbReference>
<name>A0A3M2HPD5_9GAMM</name>
<dbReference type="RefSeq" id="WP_122163563.1">
    <property type="nucleotide sequence ID" value="NZ_JAMOIB010000003.1"/>
</dbReference>
<keyword evidence="2" id="KW-1185">Reference proteome</keyword>
<dbReference type="OrthoDB" id="672290at2"/>
<sequence length="421" mass="47126">MPLLTSSHVRRYGWLSLLASIELAAPHVTAAQAFPDLVEFSAWSRSWSGTLGSKGVEVTLNRAADGLSGSYCYQPCAAETRYRLQLSGRIEGEQAVLTERNVNNPTVTTGTWHVTSFNDGIAGSWISSAGKRKLPLKLDRTQDELEVRFPFEIRLLADALPEEEGDGCPTPPVVFGIRLYKDGEPVQTLATESQGTCSLFLPELIDANFDGWPDLTIAELLPAGPNVPHQTWLYDPKTGRFVDAPSVLQGVTSAEFDPAHQMIYSYWRSSCCEHGVTTYRWQGDEVVEVDNRSSYFLPVMDGTTRRTCYIAPAYVKGFIEFPSRIEQTKDGRLTLHGIDPQSCDLDEGAFLERTYIDIWKPAQPGEQPTRLRTEESEWVKTDTSVGPRYCADVPYYDNGHIRRVVLSERTEWCSQQSPDQQ</sequence>
<reference evidence="1 2" key="1">
    <citation type="submission" date="2018-10" db="EMBL/GenBank/DDBJ databases">
        <title>Pseudomonas zhaodongensis NEAU-ST5-21(T) genome.</title>
        <authorList>
            <person name="Peng J."/>
            <person name="Liu Z.-P."/>
        </authorList>
    </citation>
    <scope>NUCLEOTIDE SEQUENCE [LARGE SCALE GENOMIC DNA]</scope>
    <source>
        <strain evidence="1 2">NEAU-ST5-21</strain>
    </source>
</reference>
<protein>
    <submittedName>
        <fullName evidence="1">Nitrite reductase</fullName>
    </submittedName>
</protein>
<comment type="caution">
    <text evidence="1">The sequence shown here is derived from an EMBL/GenBank/DDBJ whole genome shotgun (WGS) entry which is preliminary data.</text>
</comment>
<evidence type="ECO:0000313" key="1">
    <source>
        <dbReference type="EMBL" id="RMH91591.1"/>
    </source>
</evidence>
<dbReference type="EMBL" id="RFFM01000001">
    <property type="protein sequence ID" value="RMH91591.1"/>
    <property type="molecule type" value="Genomic_DNA"/>
</dbReference>
<gene>
    <name evidence="1" type="ORF">EA797_02250</name>
</gene>